<evidence type="ECO:0000313" key="3">
    <source>
        <dbReference type="Proteomes" id="UP000477680"/>
    </source>
</evidence>
<dbReference type="RefSeq" id="WP_163496255.1">
    <property type="nucleotide sequence ID" value="NZ_CP048711.1"/>
</dbReference>
<dbReference type="AlphaFoldDB" id="A0A6C0U8H8"/>
<dbReference type="SUPFAM" id="SSF48295">
    <property type="entry name" value="TrpR-like"/>
    <property type="match status" value="1"/>
</dbReference>
<protein>
    <submittedName>
        <fullName evidence="2">Transposase</fullName>
    </submittedName>
</protein>
<dbReference type="EMBL" id="CP048711">
    <property type="protein sequence ID" value="QIB66825.1"/>
    <property type="molecule type" value="Genomic_DNA"/>
</dbReference>
<reference evidence="2 3" key="1">
    <citation type="submission" date="2020-02" db="EMBL/GenBank/DDBJ databases">
        <title>Genome sequencing for Kineobactrum sp. M2.</title>
        <authorList>
            <person name="Park S.-J."/>
        </authorList>
    </citation>
    <scope>NUCLEOTIDE SEQUENCE [LARGE SCALE GENOMIC DNA]</scope>
    <source>
        <strain evidence="2 3">M2</strain>
    </source>
</reference>
<sequence>MDHEASTPRIIKPRRRHSRAFKEQVLAECRHSGESVAAIALRHSINANLIHKWRRARQREASDEFLRLPAPGGPMPLTATMPVTPGDTIRLEVAVGQSHITVHWPVSQMHQSVEWLKALTQ</sequence>
<dbReference type="GO" id="GO:0043565">
    <property type="term" value="F:sequence-specific DNA binding"/>
    <property type="evidence" value="ECO:0007669"/>
    <property type="project" value="InterPro"/>
</dbReference>
<name>A0A6C0U8H8_9GAMM</name>
<evidence type="ECO:0000313" key="2">
    <source>
        <dbReference type="EMBL" id="QIB66825.1"/>
    </source>
</evidence>
<gene>
    <name evidence="2" type="ORF">G3T16_16915</name>
</gene>
<dbReference type="InterPro" id="IPR032877">
    <property type="entry name" value="Transposase_HTH"/>
</dbReference>
<dbReference type="KEGG" id="kim:G3T16_16915"/>
<evidence type="ECO:0000259" key="1">
    <source>
        <dbReference type="Pfam" id="PF13542"/>
    </source>
</evidence>
<dbReference type="Proteomes" id="UP000477680">
    <property type="component" value="Chromosome"/>
</dbReference>
<keyword evidence="3" id="KW-1185">Reference proteome</keyword>
<accession>A0A6C0U8H8</accession>
<proteinExistence type="predicted"/>
<dbReference type="Pfam" id="PF13542">
    <property type="entry name" value="HTH_Tnp_ISL3"/>
    <property type="match status" value="1"/>
</dbReference>
<feature type="domain" description="Transposase IS204/IS1001/IS1096/IS1165 helix-turn-helix" evidence="1">
    <location>
        <begin position="6"/>
        <end position="51"/>
    </location>
</feature>
<dbReference type="InterPro" id="IPR010921">
    <property type="entry name" value="Trp_repressor/repl_initiator"/>
</dbReference>
<organism evidence="2 3">
    <name type="scientific">Kineobactrum salinum</name>
    <dbReference type="NCBI Taxonomy" id="2708301"/>
    <lineage>
        <taxon>Bacteria</taxon>
        <taxon>Pseudomonadati</taxon>
        <taxon>Pseudomonadota</taxon>
        <taxon>Gammaproteobacteria</taxon>
        <taxon>Cellvibrionales</taxon>
        <taxon>Halieaceae</taxon>
        <taxon>Kineobactrum</taxon>
    </lineage>
</organism>